<dbReference type="AlphaFoldDB" id="A0ABD5V9L2"/>
<comment type="caution">
    <text evidence="2">The sequence shown here is derived from an EMBL/GenBank/DDBJ whole genome shotgun (WGS) entry which is preliminary data.</text>
</comment>
<reference evidence="2 3" key="1">
    <citation type="journal article" date="2019" name="Int. J. Syst. Evol. Microbiol.">
        <title>The Global Catalogue of Microorganisms (GCM) 10K type strain sequencing project: providing services to taxonomists for standard genome sequencing and annotation.</title>
        <authorList>
            <consortium name="The Broad Institute Genomics Platform"/>
            <consortium name="The Broad Institute Genome Sequencing Center for Infectious Disease"/>
            <person name="Wu L."/>
            <person name="Ma J."/>
        </authorList>
    </citation>
    <scope>NUCLEOTIDE SEQUENCE [LARGE SCALE GENOMIC DNA]</scope>
    <source>
        <strain evidence="2 3">GX26</strain>
    </source>
</reference>
<dbReference type="EMBL" id="JBHSXN010000001">
    <property type="protein sequence ID" value="MFC6952072.1"/>
    <property type="molecule type" value="Genomic_DNA"/>
</dbReference>
<keyword evidence="1" id="KW-1133">Transmembrane helix</keyword>
<gene>
    <name evidence="2" type="ORF">ACFQGB_04280</name>
</gene>
<dbReference type="Proteomes" id="UP001596395">
    <property type="component" value="Unassembled WGS sequence"/>
</dbReference>
<keyword evidence="3" id="KW-1185">Reference proteome</keyword>
<feature type="transmembrane region" description="Helical" evidence="1">
    <location>
        <begin position="535"/>
        <end position="552"/>
    </location>
</feature>
<accession>A0ABD5V9L2</accession>
<sequence length="614" mass="66302">MKAEDAPESALTDGVASESIADETRTFRFTGEFTAFSVDGKARVRVDGEPFDVDAFPHNTLEISPNGTVEYDVSASGAVSVDKDTIDRPNARTATGRARETHVVSYAGELTYFELDGDATIRRNGSRIDSSDVLPSTRPHEFKATARSSREAYTVETTRNVDESVAPHGTSGAARFTGRTVRRYAGQVTAVEHPNGVRVEIDDDRNQIVARAPGDAGARVSVETTNGLVVDHEAYDVADLSVSAGESVTAVPFGDLERIVIDDLSVQLSRNEYPSAEKSTTLQAAAKVERTDAFQRLVDIASGRVRYDAAGIAGQEVRSGDTTTVRSVEHELADPGQGDSAVLSVRQTPRGIEHASVLYKHFERNEQVTIDAVILPVGPTVDKLRRESETMTVSRSESEPATPDVEYTAELFAETANPDKQVKPSDLGDLEARLTPEDVRTQGFLSFLNDVKDLLTDIGADAYDAAKRLWGVFKGHMDQVAVTAQNIVISSPYLIAGLADDLPWKEQWAPKLIWRIAMAPAVTLVSLASNGFFEALDTGAGCAFCVFFAVVLRDIIVSEVTSAACVYFIAALPAAVVCAVVAEALTQFISQYFGYRDVKDDLCNGDVISEIDPC</sequence>
<proteinExistence type="predicted"/>
<evidence type="ECO:0000313" key="2">
    <source>
        <dbReference type="EMBL" id="MFC6952072.1"/>
    </source>
</evidence>
<keyword evidence="1" id="KW-0472">Membrane</keyword>
<keyword evidence="1" id="KW-0812">Transmembrane</keyword>
<protein>
    <submittedName>
        <fullName evidence="2">Uncharacterized protein</fullName>
    </submittedName>
</protein>
<name>A0ABD5V9L2_9EURY</name>
<organism evidence="2 3">
    <name type="scientific">Halorubellus litoreus</name>
    <dbReference type="NCBI Taxonomy" id="755308"/>
    <lineage>
        <taxon>Archaea</taxon>
        <taxon>Methanobacteriati</taxon>
        <taxon>Methanobacteriota</taxon>
        <taxon>Stenosarchaea group</taxon>
        <taxon>Halobacteria</taxon>
        <taxon>Halobacteriales</taxon>
        <taxon>Halorubellaceae</taxon>
        <taxon>Halorubellus</taxon>
    </lineage>
</organism>
<feature type="transmembrane region" description="Helical" evidence="1">
    <location>
        <begin position="564"/>
        <end position="589"/>
    </location>
</feature>
<evidence type="ECO:0000256" key="1">
    <source>
        <dbReference type="SAM" id="Phobius"/>
    </source>
</evidence>
<evidence type="ECO:0000313" key="3">
    <source>
        <dbReference type="Proteomes" id="UP001596395"/>
    </source>
</evidence>
<dbReference type="RefSeq" id="WP_336349067.1">
    <property type="nucleotide sequence ID" value="NZ_JAZAQL010000001.1"/>
</dbReference>